<evidence type="ECO:0000259" key="14">
    <source>
        <dbReference type="Pfam" id="PF07219"/>
    </source>
</evidence>
<evidence type="ECO:0000256" key="13">
    <source>
        <dbReference type="SAM" id="Phobius"/>
    </source>
</evidence>
<sequence>MKKLILTVVILLLLLTAAWLTPLLLKNPGLLQLEILGYQVQMTVITAGLIILALLVVVWLLWSLLKAPQKLARKVADYRHQKKFDQGLLAFSEGHWQKAEKLLLKSAQNSKNPQLSYMAAARAALAQQNLEAAMAHLDAAEKTVENPLTIDLTRCEIWLKAGHLQQARDLLETILNSYPNNPRAVRMMLQVSEQQKDFQRLKQLLPKAHKLALVDRSQTETLRDQAIRESLINAIDEPHLLSLWSELSRKQQKFYLYEYCESGLRLGAYQAVTDEIERAQKYNFDNQLVGYWSQLPHNLNHRLKIAEKWHIQHPKNRTVLMCLGQLYMAKKMWTEAREALQKALILQSDDRVNRLLAEIYEHLEEPQLALQHYSQANKNPTSLLPVDKS</sequence>
<comment type="caution">
    <text evidence="15">The sequence shown here is derived from an EMBL/GenBank/DDBJ whole genome shotgun (WGS) entry which is preliminary data.</text>
</comment>
<dbReference type="AlphaFoldDB" id="A0A917FTW7"/>
<organism evidence="15 16">
    <name type="scientific">Marinicella pacifica</name>
    <dbReference type="NCBI Taxonomy" id="1171543"/>
    <lineage>
        <taxon>Bacteria</taxon>
        <taxon>Pseudomonadati</taxon>
        <taxon>Pseudomonadota</taxon>
        <taxon>Gammaproteobacteria</taxon>
        <taxon>Lysobacterales</taxon>
        <taxon>Marinicellaceae</taxon>
        <taxon>Marinicella</taxon>
    </lineage>
</organism>
<evidence type="ECO:0000256" key="4">
    <source>
        <dbReference type="ARBA" id="ARBA00022475"/>
    </source>
</evidence>
<gene>
    <name evidence="15" type="ORF">GCM10011365_23100</name>
</gene>
<dbReference type="InterPro" id="IPR013105">
    <property type="entry name" value="TPR_2"/>
</dbReference>
<protein>
    <recommendedName>
        <fullName evidence="14">HemY N-terminal domain-containing protein</fullName>
    </recommendedName>
</protein>
<evidence type="ECO:0000313" key="16">
    <source>
        <dbReference type="Proteomes" id="UP000605253"/>
    </source>
</evidence>
<dbReference type="InterPro" id="IPR011990">
    <property type="entry name" value="TPR-like_helical_dom_sf"/>
</dbReference>
<keyword evidence="6 13" id="KW-0812">Transmembrane</keyword>
<evidence type="ECO:0000256" key="1">
    <source>
        <dbReference type="ARBA" id="ARBA00002962"/>
    </source>
</evidence>
<dbReference type="PROSITE" id="PS50005">
    <property type="entry name" value="TPR"/>
    <property type="match status" value="1"/>
</dbReference>
<evidence type="ECO:0000256" key="10">
    <source>
        <dbReference type="ARBA" id="ARBA00023136"/>
    </source>
</evidence>
<evidence type="ECO:0000256" key="6">
    <source>
        <dbReference type="ARBA" id="ARBA00022692"/>
    </source>
</evidence>
<evidence type="ECO:0000256" key="8">
    <source>
        <dbReference type="ARBA" id="ARBA00022803"/>
    </source>
</evidence>
<accession>A0A917FTW7</accession>
<comment type="subcellular location">
    <subcellularLocation>
        <location evidence="2">Cell inner membrane</location>
        <topology evidence="2">Multi-pass membrane protein</topology>
    </subcellularLocation>
</comment>
<keyword evidence="4" id="KW-1003">Cell membrane</keyword>
<dbReference type="Proteomes" id="UP000605253">
    <property type="component" value="Unassembled WGS sequence"/>
</dbReference>
<evidence type="ECO:0000256" key="7">
    <source>
        <dbReference type="ARBA" id="ARBA00022737"/>
    </source>
</evidence>
<dbReference type="NCBIfam" id="TIGR00540">
    <property type="entry name" value="TPR_hemY_coli"/>
    <property type="match status" value="1"/>
</dbReference>
<keyword evidence="8 12" id="KW-0802">TPR repeat</keyword>
<feature type="repeat" description="TPR" evidence="12">
    <location>
        <begin position="317"/>
        <end position="350"/>
    </location>
</feature>
<feature type="transmembrane region" description="Helical" evidence="13">
    <location>
        <begin position="44"/>
        <end position="65"/>
    </location>
</feature>
<keyword evidence="7" id="KW-0677">Repeat</keyword>
<evidence type="ECO:0000256" key="3">
    <source>
        <dbReference type="ARBA" id="ARBA00004744"/>
    </source>
</evidence>
<dbReference type="InterPro" id="IPR005254">
    <property type="entry name" value="Heme_biosyn_assoc_TPR_pro"/>
</dbReference>
<keyword evidence="5" id="KW-0997">Cell inner membrane</keyword>
<evidence type="ECO:0000256" key="2">
    <source>
        <dbReference type="ARBA" id="ARBA00004429"/>
    </source>
</evidence>
<dbReference type="InterPro" id="IPR010817">
    <property type="entry name" value="HemY_N"/>
</dbReference>
<evidence type="ECO:0000256" key="12">
    <source>
        <dbReference type="PROSITE-ProRule" id="PRU00339"/>
    </source>
</evidence>
<feature type="domain" description="HemY N-terminal" evidence="14">
    <location>
        <begin position="30"/>
        <end position="127"/>
    </location>
</feature>
<dbReference type="EMBL" id="BMEO01000013">
    <property type="protein sequence ID" value="GGG01255.1"/>
    <property type="molecule type" value="Genomic_DNA"/>
</dbReference>
<keyword evidence="16" id="KW-1185">Reference proteome</keyword>
<dbReference type="SUPFAM" id="SSF48452">
    <property type="entry name" value="TPR-like"/>
    <property type="match status" value="2"/>
</dbReference>
<comment type="function">
    <text evidence="1">Involved in a late step of protoheme IX synthesis.</text>
</comment>
<comment type="pathway">
    <text evidence="3">Porphyrin-containing compound metabolism; protoheme biosynthesis.</text>
</comment>
<dbReference type="Pfam" id="PF07219">
    <property type="entry name" value="HemY_N"/>
    <property type="match status" value="1"/>
</dbReference>
<reference evidence="15" key="1">
    <citation type="journal article" date="2014" name="Int. J. Syst. Evol. Microbiol.">
        <title>Complete genome sequence of Corynebacterium casei LMG S-19264T (=DSM 44701T), isolated from a smear-ripened cheese.</title>
        <authorList>
            <consortium name="US DOE Joint Genome Institute (JGI-PGF)"/>
            <person name="Walter F."/>
            <person name="Albersmeier A."/>
            <person name="Kalinowski J."/>
            <person name="Ruckert C."/>
        </authorList>
    </citation>
    <scope>NUCLEOTIDE SEQUENCE</scope>
    <source>
        <strain evidence="15">CGMCC 1.12181</strain>
    </source>
</reference>
<proteinExistence type="predicted"/>
<keyword evidence="11" id="KW-0627">Porphyrin biosynthesis</keyword>
<dbReference type="GO" id="GO:0006779">
    <property type="term" value="P:porphyrin-containing compound biosynthetic process"/>
    <property type="evidence" value="ECO:0007669"/>
    <property type="project" value="UniProtKB-KW"/>
</dbReference>
<keyword evidence="9 13" id="KW-1133">Transmembrane helix</keyword>
<dbReference type="GO" id="GO:0042168">
    <property type="term" value="P:heme metabolic process"/>
    <property type="evidence" value="ECO:0007669"/>
    <property type="project" value="InterPro"/>
</dbReference>
<reference evidence="15" key="2">
    <citation type="submission" date="2020-09" db="EMBL/GenBank/DDBJ databases">
        <authorList>
            <person name="Sun Q."/>
            <person name="Zhou Y."/>
        </authorList>
    </citation>
    <scope>NUCLEOTIDE SEQUENCE</scope>
    <source>
        <strain evidence="15">CGMCC 1.12181</strain>
    </source>
</reference>
<evidence type="ECO:0000256" key="11">
    <source>
        <dbReference type="ARBA" id="ARBA00023244"/>
    </source>
</evidence>
<evidence type="ECO:0000256" key="9">
    <source>
        <dbReference type="ARBA" id="ARBA00022989"/>
    </source>
</evidence>
<dbReference type="GO" id="GO:0005886">
    <property type="term" value="C:plasma membrane"/>
    <property type="evidence" value="ECO:0007669"/>
    <property type="project" value="UniProtKB-SubCell"/>
</dbReference>
<keyword evidence="10 13" id="KW-0472">Membrane</keyword>
<dbReference type="RefSeq" id="WP_188365911.1">
    <property type="nucleotide sequence ID" value="NZ_BAABJF010000031.1"/>
</dbReference>
<dbReference type="InterPro" id="IPR019734">
    <property type="entry name" value="TPR_rpt"/>
</dbReference>
<dbReference type="Gene3D" id="1.25.40.10">
    <property type="entry name" value="Tetratricopeptide repeat domain"/>
    <property type="match status" value="2"/>
</dbReference>
<dbReference type="Pfam" id="PF07719">
    <property type="entry name" value="TPR_2"/>
    <property type="match status" value="1"/>
</dbReference>
<name>A0A917FTW7_9GAMM</name>
<evidence type="ECO:0000256" key="5">
    <source>
        <dbReference type="ARBA" id="ARBA00022519"/>
    </source>
</evidence>
<evidence type="ECO:0000313" key="15">
    <source>
        <dbReference type="EMBL" id="GGG01255.1"/>
    </source>
</evidence>